<name>A0AAE0LVM7_9PEZI</name>
<accession>A0AAE0LVM7</accession>
<comment type="caution">
    <text evidence="2">The sequence shown here is derived from an EMBL/GenBank/DDBJ whole genome shotgun (WGS) entry which is preliminary data.</text>
</comment>
<sequence>MDAPMPISWVYFAFGFKLLSILLLELSLMTTLQFKSAARLRTLSLVPEKHSQWGAWAPSAFCISTRLANVLRLFSTKQQFDRKMAVCHIRGNIRSYGLIHYRLYRRRRTRASH</sequence>
<organism evidence="2 3">
    <name type="scientific">Chaetomium fimeti</name>
    <dbReference type="NCBI Taxonomy" id="1854472"/>
    <lineage>
        <taxon>Eukaryota</taxon>
        <taxon>Fungi</taxon>
        <taxon>Dikarya</taxon>
        <taxon>Ascomycota</taxon>
        <taxon>Pezizomycotina</taxon>
        <taxon>Sordariomycetes</taxon>
        <taxon>Sordariomycetidae</taxon>
        <taxon>Sordariales</taxon>
        <taxon>Chaetomiaceae</taxon>
        <taxon>Chaetomium</taxon>
    </lineage>
</organism>
<evidence type="ECO:0000313" key="3">
    <source>
        <dbReference type="Proteomes" id="UP001278766"/>
    </source>
</evidence>
<dbReference type="GeneID" id="87840175"/>
<dbReference type="Proteomes" id="UP001278766">
    <property type="component" value="Unassembled WGS sequence"/>
</dbReference>
<dbReference type="AlphaFoldDB" id="A0AAE0LVM7"/>
<proteinExistence type="predicted"/>
<dbReference type="RefSeq" id="XP_062662737.1">
    <property type="nucleotide sequence ID" value="XM_062803227.1"/>
</dbReference>
<keyword evidence="3" id="KW-1185">Reference proteome</keyword>
<feature type="transmembrane region" description="Helical" evidence="1">
    <location>
        <begin position="9"/>
        <end position="33"/>
    </location>
</feature>
<evidence type="ECO:0000313" key="2">
    <source>
        <dbReference type="EMBL" id="KAK3299223.1"/>
    </source>
</evidence>
<protein>
    <submittedName>
        <fullName evidence="2">Uncharacterized protein</fullName>
    </submittedName>
</protein>
<evidence type="ECO:0000256" key="1">
    <source>
        <dbReference type="SAM" id="Phobius"/>
    </source>
</evidence>
<keyword evidence="1" id="KW-0812">Transmembrane</keyword>
<dbReference type="EMBL" id="JAUEPN010000002">
    <property type="protein sequence ID" value="KAK3299223.1"/>
    <property type="molecule type" value="Genomic_DNA"/>
</dbReference>
<gene>
    <name evidence="2" type="ORF">B0H64DRAFT_387770</name>
</gene>
<keyword evidence="1" id="KW-1133">Transmembrane helix</keyword>
<reference evidence="2" key="1">
    <citation type="journal article" date="2023" name="Mol. Phylogenet. Evol.">
        <title>Genome-scale phylogeny and comparative genomics of the fungal order Sordariales.</title>
        <authorList>
            <person name="Hensen N."/>
            <person name="Bonometti L."/>
            <person name="Westerberg I."/>
            <person name="Brannstrom I.O."/>
            <person name="Guillou S."/>
            <person name="Cros-Aarteil S."/>
            <person name="Calhoun S."/>
            <person name="Haridas S."/>
            <person name="Kuo A."/>
            <person name="Mondo S."/>
            <person name="Pangilinan J."/>
            <person name="Riley R."/>
            <person name="LaButti K."/>
            <person name="Andreopoulos B."/>
            <person name="Lipzen A."/>
            <person name="Chen C."/>
            <person name="Yan M."/>
            <person name="Daum C."/>
            <person name="Ng V."/>
            <person name="Clum A."/>
            <person name="Steindorff A."/>
            <person name="Ohm R.A."/>
            <person name="Martin F."/>
            <person name="Silar P."/>
            <person name="Natvig D.O."/>
            <person name="Lalanne C."/>
            <person name="Gautier V."/>
            <person name="Ament-Velasquez S.L."/>
            <person name="Kruys A."/>
            <person name="Hutchinson M.I."/>
            <person name="Powell A.J."/>
            <person name="Barry K."/>
            <person name="Miller A.N."/>
            <person name="Grigoriev I.V."/>
            <person name="Debuchy R."/>
            <person name="Gladieux P."/>
            <person name="Hiltunen Thoren M."/>
            <person name="Johannesson H."/>
        </authorList>
    </citation>
    <scope>NUCLEOTIDE SEQUENCE</scope>
    <source>
        <strain evidence="2">CBS 168.71</strain>
    </source>
</reference>
<feature type="transmembrane region" description="Helical" evidence="1">
    <location>
        <begin position="53"/>
        <end position="74"/>
    </location>
</feature>
<keyword evidence="1" id="KW-0472">Membrane</keyword>
<reference evidence="2" key="2">
    <citation type="submission" date="2023-06" db="EMBL/GenBank/DDBJ databases">
        <authorList>
            <consortium name="Lawrence Berkeley National Laboratory"/>
            <person name="Haridas S."/>
            <person name="Hensen N."/>
            <person name="Bonometti L."/>
            <person name="Westerberg I."/>
            <person name="Brannstrom I.O."/>
            <person name="Guillou S."/>
            <person name="Cros-Aarteil S."/>
            <person name="Calhoun S."/>
            <person name="Kuo A."/>
            <person name="Mondo S."/>
            <person name="Pangilinan J."/>
            <person name="Riley R."/>
            <person name="Labutti K."/>
            <person name="Andreopoulos B."/>
            <person name="Lipzen A."/>
            <person name="Chen C."/>
            <person name="Yanf M."/>
            <person name="Daum C."/>
            <person name="Ng V."/>
            <person name="Clum A."/>
            <person name="Steindorff A."/>
            <person name="Ohm R."/>
            <person name="Martin F."/>
            <person name="Silar P."/>
            <person name="Natvig D."/>
            <person name="Lalanne C."/>
            <person name="Gautier V."/>
            <person name="Ament-Velasquez S.L."/>
            <person name="Kruys A."/>
            <person name="Hutchinson M.I."/>
            <person name="Powell A.J."/>
            <person name="Barry K."/>
            <person name="Miller A.N."/>
            <person name="Grigoriev I.V."/>
            <person name="Debuchy R."/>
            <person name="Gladieux P."/>
            <person name="Thoren M.H."/>
            <person name="Johannesson H."/>
        </authorList>
    </citation>
    <scope>NUCLEOTIDE SEQUENCE</scope>
    <source>
        <strain evidence="2">CBS 168.71</strain>
    </source>
</reference>